<sequence length="32" mass="3943">MPYPARQMPYLVRSLRNLARHFHICPDRHRIP</sequence>
<dbReference type="Proteomes" id="UP000011205">
    <property type="component" value="Unassembled WGS sequence"/>
</dbReference>
<accession>L8PCK9</accession>
<proteinExistence type="predicted"/>
<evidence type="ECO:0000313" key="1">
    <source>
        <dbReference type="EMBL" id="ELS55286.1"/>
    </source>
</evidence>
<evidence type="ECO:0000313" key="2">
    <source>
        <dbReference type="Proteomes" id="UP000011205"/>
    </source>
</evidence>
<comment type="caution">
    <text evidence="1">The sequence shown here is derived from an EMBL/GenBank/DDBJ whole genome shotgun (WGS) entry which is preliminary data.</text>
</comment>
<dbReference type="AlphaFoldDB" id="L8PCK9"/>
<dbReference type="EMBL" id="AMLP01000118">
    <property type="protein sequence ID" value="ELS55286.1"/>
    <property type="molecule type" value="Genomic_DNA"/>
</dbReference>
<gene>
    <name evidence="1" type="ORF">STVIR_3771</name>
</gene>
<reference evidence="1 2" key="1">
    <citation type="journal article" date="2013" name="Genome Announc.">
        <title>Draft Genome Sequence of Streptomyces viridochromogenes Strain Tu57, Producer of Avilamycin.</title>
        <authorList>
            <person name="Gruning B.A."/>
            <person name="Erxleben A."/>
            <person name="Hahnlein A."/>
            <person name="Gunther S."/>
        </authorList>
    </citation>
    <scope>NUCLEOTIDE SEQUENCE [LARGE SCALE GENOMIC DNA]</scope>
    <source>
        <strain evidence="1 2">Tue57</strain>
    </source>
</reference>
<organism evidence="1 2">
    <name type="scientific">Streptomyces viridochromogenes Tue57</name>
    <dbReference type="NCBI Taxonomy" id="1160705"/>
    <lineage>
        <taxon>Bacteria</taxon>
        <taxon>Bacillati</taxon>
        <taxon>Actinomycetota</taxon>
        <taxon>Actinomycetes</taxon>
        <taxon>Kitasatosporales</taxon>
        <taxon>Streptomycetaceae</taxon>
        <taxon>Streptomyces</taxon>
    </lineage>
</organism>
<name>L8PCK9_STRVR</name>
<protein>
    <submittedName>
        <fullName evidence="1">Uncharacterized protein</fullName>
    </submittedName>
</protein>